<dbReference type="Pfam" id="PF00062">
    <property type="entry name" value="Lys"/>
    <property type="match status" value="1"/>
</dbReference>
<keyword evidence="7" id="KW-0732">Signal</keyword>
<dbReference type="AlphaFoldDB" id="A0SLC3"/>
<dbReference type="PANTHER" id="PTHR11407:SF63">
    <property type="entry name" value="LYSOZYME C"/>
    <property type="match status" value="1"/>
</dbReference>
<dbReference type="CAZy" id="GH22">
    <property type="family name" value="Glycoside Hydrolase Family 22"/>
</dbReference>
<sequence length="154" mass="17583">MEITKTIVFVLLCYVAVADAKVFGRCDLVRELKKYHFEQTFLRNWVCLIENESRSDTKKINPYPIVGGTHPSGYKSYGLFQINSKDYCRSGYNGGLCNVKCEDMLDDNIAKAAQCAQMIFKLHGFKVWYGWNRKCKSHQDKLPSISDCVMAFAG</sequence>
<feature type="chain" id="PRO_5002630194" description="lysozyme" evidence="7">
    <location>
        <begin position="21"/>
        <end position="154"/>
    </location>
</feature>
<dbReference type="InterPro" id="IPR019799">
    <property type="entry name" value="Glyco_hydro_22_CS"/>
</dbReference>
<dbReference type="PROSITE" id="PS51348">
    <property type="entry name" value="GLYCOSYL_HYDROL_F22_2"/>
    <property type="match status" value="1"/>
</dbReference>
<name>A0SLC3_MAYDE</name>
<dbReference type="CDD" id="cd16899">
    <property type="entry name" value="LYZ_C_invert"/>
    <property type="match status" value="1"/>
</dbReference>
<protein>
    <recommendedName>
        <fullName evidence="2">lysozyme</fullName>
        <ecNumber evidence="2">3.2.1.17</ecNumber>
    </recommendedName>
</protein>
<reference evidence="9" key="1">
    <citation type="journal article" date="2006" name="J. Insect Physiol.">
        <title>Expression patterns of antibacterial genes in the Hessian fly.</title>
        <authorList>
            <person name="Mittapalli O."/>
            <person name="Shukle R.H."/>
            <person name="Sardesai N."/>
            <person name="Giovanini M.P."/>
            <person name="Williams C.E."/>
        </authorList>
    </citation>
    <scope>NUCLEOTIDE SEQUENCE</scope>
</reference>
<dbReference type="InterPro" id="IPR001916">
    <property type="entry name" value="Glyco_hydro_22"/>
</dbReference>
<dbReference type="PROSITE" id="PS00128">
    <property type="entry name" value="GLYCOSYL_HYDROL_F22_1"/>
    <property type="match status" value="1"/>
</dbReference>
<dbReference type="InterPro" id="IPR023346">
    <property type="entry name" value="Lysozyme-like_dom_sf"/>
</dbReference>
<keyword evidence="5" id="KW-0378">Hydrolase</keyword>
<evidence type="ECO:0000256" key="5">
    <source>
        <dbReference type="ARBA" id="ARBA00023295"/>
    </source>
</evidence>
<dbReference type="GO" id="GO:0003796">
    <property type="term" value="F:lysozyme activity"/>
    <property type="evidence" value="ECO:0007669"/>
    <property type="project" value="UniProtKB-EC"/>
</dbReference>
<comment type="similarity">
    <text evidence="6">Belongs to the glycosyl hydrolase 22 family.</text>
</comment>
<evidence type="ECO:0000256" key="1">
    <source>
        <dbReference type="ARBA" id="ARBA00000632"/>
    </source>
</evidence>
<organism evidence="9">
    <name type="scientific">Mayetiola destructor</name>
    <name type="common">Hessian fly</name>
    <dbReference type="NCBI Taxonomy" id="39758"/>
    <lineage>
        <taxon>Eukaryota</taxon>
        <taxon>Metazoa</taxon>
        <taxon>Ecdysozoa</taxon>
        <taxon>Arthropoda</taxon>
        <taxon>Hexapoda</taxon>
        <taxon>Insecta</taxon>
        <taxon>Pterygota</taxon>
        <taxon>Neoptera</taxon>
        <taxon>Endopterygota</taxon>
        <taxon>Diptera</taxon>
        <taxon>Nematocera</taxon>
        <taxon>Sciaroidea</taxon>
        <taxon>Cecidomyiidae</taxon>
        <taxon>Mayetiola</taxon>
    </lineage>
</organism>
<dbReference type="Gene3D" id="1.10.530.10">
    <property type="match status" value="1"/>
</dbReference>
<evidence type="ECO:0000313" key="9">
    <source>
        <dbReference type="EMBL" id="ABG21231.1"/>
    </source>
</evidence>
<dbReference type="SUPFAM" id="SSF53955">
    <property type="entry name" value="Lysozyme-like"/>
    <property type="match status" value="1"/>
</dbReference>
<keyword evidence="3" id="KW-0929">Antimicrobial</keyword>
<dbReference type="InterPro" id="IPR000974">
    <property type="entry name" value="Glyco_hydro_22_lys"/>
</dbReference>
<accession>A0SLC3</accession>
<feature type="domain" description="Glycosyl hydrolases family 22 (GH22)" evidence="8">
    <location>
        <begin position="97"/>
        <end position="115"/>
    </location>
</feature>
<evidence type="ECO:0000259" key="8">
    <source>
        <dbReference type="PROSITE" id="PS00128"/>
    </source>
</evidence>
<keyword evidence="3" id="KW-0081">Bacteriolytic enzyme</keyword>
<dbReference type="PANTHER" id="PTHR11407">
    <property type="entry name" value="LYSOZYME C"/>
    <property type="match status" value="1"/>
</dbReference>
<dbReference type="GO" id="GO:0042742">
    <property type="term" value="P:defense response to bacterium"/>
    <property type="evidence" value="ECO:0007669"/>
    <property type="project" value="UniProtKB-KW"/>
</dbReference>
<dbReference type="SMART" id="SM00263">
    <property type="entry name" value="LYZ1"/>
    <property type="match status" value="1"/>
</dbReference>
<evidence type="ECO:0000256" key="7">
    <source>
        <dbReference type="SAM" id="SignalP"/>
    </source>
</evidence>
<keyword evidence="4" id="KW-1015">Disulfide bond</keyword>
<dbReference type="EC" id="3.2.1.17" evidence="2"/>
<proteinExistence type="evidence at transcript level"/>
<dbReference type="GO" id="GO:0031640">
    <property type="term" value="P:killing of cells of another organism"/>
    <property type="evidence" value="ECO:0007669"/>
    <property type="project" value="UniProtKB-KW"/>
</dbReference>
<evidence type="ECO:0000256" key="2">
    <source>
        <dbReference type="ARBA" id="ARBA00012732"/>
    </source>
</evidence>
<evidence type="ECO:0000256" key="4">
    <source>
        <dbReference type="ARBA" id="ARBA00023157"/>
    </source>
</evidence>
<evidence type="ECO:0000256" key="3">
    <source>
        <dbReference type="ARBA" id="ARBA00022638"/>
    </source>
</evidence>
<dbReference type="PRINTS" id="PR00135">
    <property type="entry name" value="LYZLACT"/>
</dbReference>
<keyword evidence="5" id="KW-0326">Glycosidase</keyword>
<dbReference type="PRINTS" id="PR00137">
    <property type="entry name" value="LYSOZYME"/>
</dbReference>
<evidence type="ECO:0000256" key="6">
    <source>
        <dbReference type="RuleBase" id="RU004440"/>
    </source>
</evidence>
<dbReference type="EMBL" id="DQ538393">
    <property type="protein sequence ID" value="ABG21231.1"/>
    <property type="molecule type" value="mRNA"/>
</dbReference>
<feature type="signal peptide" evidence="7">
    <location>
        <begin position="1"/>
        <end position="20"/>
    </location>
</feature>
<comment type="catalytic activity">
    <reaction evidence="1">
        <text>Hydrolysis of (1-&gt;4)-beta-linkages between N-acetylmuramic acid and N-acetyl-D-glucosamine residues in a peptidoglycan and between N-acetyl-D-glucosamine residues in chitodextrins.</text>
        <dbReference type="EC" id="3.2.1.17"/>
    </reaction>
</comment>